<dbReference type="STRING" id="388280.SAMN04488057_103193"/>
<feature type="region of interest" description="Disordered" evidence="1">
    <location>
        <begin position="43"/>
        <end position="66"/>
    </location>
</feature>
<gene>
    <name evidence="3" type="ORF">SAMN04488057_103193</name>
</gene>
<dbReference type="AlphaFoldDB" id="A0A1M7LA43"/>
<keyword evidence="2" id="KW-1133">Transmembrane helix</keyword>
<evidence type="ECO:0000313" key="4">
    <source>
        <dbReference type="Proteomes" id="UP000184513"/>
    </source>
</evidence>
<feature type="transmembrane region" description="Helical" evidence="2">
    <location>
        <begin position="6"/>
        <end position="25"/>
    </location>
</feature>
<dbReference type="EMBL" id="FRCY01000003">
    <property type="protein sequence ID" value="SHM74931.1"/>
    <property type="molecule type" value="Genomic_DNA"/>
</dbReference>
<keyword evidence="2" id="KW-0812">Transmembrane</keyword>
<dbReference type="OrthoDB" id="840457at2"/>
<proteinExistence type="predicted"/>
<evidence type="ECO:0000256" key="2">
    <source>
        <dbReference type="SAM" id="Phobius"/>
    </source>
</evidence>
<evidence type="ECO:0000256" key="1">
    <source>
        <dbReference type="SAM" id="MobiDB-lite"/>
    </source>
</evidence>
<keyword evidence="2" id="KW-0472">Membrane</keyword>
<sequence>MDLFIGALFVLAIVLALFLIFKRIFNRKKGKVDSSQEISSKEVLGKEVSNMEDEARNGEEKSEDRG</sequence>
<evidence type="ECO:0000313" key="3">
    <source>
        <dbReference type="EMBL" id="SHM74931.1"/>
    </source>
</evidence>
<keyword evidence="4" id="KW-1185">Reference proteome</keyword>
<reference evidence="3 4" key="1">
    <citation type="submission" date="2016-11" db="EMBL/GenBank/DDBJ databases">
        <authorList>
            <person name="Jaros S."/>
            <person name="Januszkiewicz K."/>
            <person name="Wedrychowicz H."/>
        </authorList>
    </citation>
    <scope>NUCLEOTIDE SEQUENCE [LARGE SCALE GENOMIC DNA]</scope>
    <source>
        <strain evidence="3 4">CGMCC 1.6102</strain>
    </source>
</reference>
<name>A0A1M7LA43_9BACT</name>
<protein>
    <submittedName>
        <fullName evidence="3">Uncharacterized protein</fullName>
    </submittedName>
</protein>
<dbReference type="RefSeq" id="WP_073093648.1">
    <property type="nucleotide sequence ID" value="NZ_FRCY01000003.1"/>
</dbReference>
<organism evidence="3 4">
    <name type="scientific">Cyclobacterium lianum</name>
    <dbReference type="NCBI Taxonomy" id="388280"/>
    <lineage>
        <taxon>Bacteria</taxon>
        <taxon>Pseudomonadati</taxon>
        <taxon>Bacteroidota</taxon>
        <taxon>Cytophagia</taxon>
        <taxon>Cytophagales</taxon>
        <taxon>Cyclobacteriaceae</taxon>
        <taxon>Cyclobacterium</taxon>
    </lineage>
</organism>
<accession>A0A1M7LA43</accession>
<feature type="compositionally biased region" description="Basic and acidic residues" evidence="1">
    <location>
        <begin position="53"/>
        <end position="66"/>
    </location>
</feature>
<dbReference type="Proteomes" id="UP000184513">
    <property type="component" value="Unassembled WGS sequence"/>
</dbReference>